<dbReference type="KEGG" id="str:Sterm_1599"/>
<reference evidence="2 3" key="2">
    <citation type="journal article" date="2010" name="Stand. Genomic Sci.">
        <title>Complete genome sequence of Sebaldella termitidis type strain (NCTC 11300).</title>
        <authorList>
            <person name="Harmon-Smith M."/>
            <person name="Celia L."/>
            <person name="Chertkov O."/>
            <person name="Lapidus A."/>
            <person name="Copeland A."/>
            <person name="Glavina Del Rio T."/>
            <person name="Nolan M."/>
            <person name="Lucas S."/>
            <person name="Tice H."/>
            <person name="Cheng J.F."/>
            <person name="Han C."/>
            <person name="Detter J.C."/>
            <person name="Bruce D."/>
            <person name="Goodwin L."/>
            <person name="Pitluck S."/>
            <person name="Pati A."/>
            <person name="Liolios K."/>
            <person name="Ivanova N."/>
            <person name="Mavromatis K."/>
            <person name="Mikhailova N."/>
            <person name="Chen A."/>
            <person name="Palaniappan K."/>
            <person name="Land M."/>
            <person name="Hauser L."/>
            <person name="Chang Y.J."/>
            <person name="Jeffries C.D."/>
            <person name="Brettin T."/>
            <person name="Goker M."/>
            <person name="Beck B."/>
            <person name="Bristow J."/>
            <person name="Eisen J.A."/>
            <person name="Markowitz V."/>
            <person name="Hugenholtz P."/>
            <person name="Kyrpides N.C."/>
            <person name="Klenk H.P."/>
            <person name="Chen F."/>
        </authorList>
    </citation>
    <scope>NUCLEOTIDE SEQUENCE [LARGE SCALE GENOMIC DNA]</scope>
    <source>
        <strain evidence="3">ATCC 33386 / NCTC 11300</strain>
    </source>
</reference>
<reference evidence="3" key="1">
    <citation type="submission" date="2009-09" db="EMBL/GenBank/DDBJ databases">
        <title>The complete chromosome of Sebaldella termitidis ATCC 33386.</title>
        <authorList>
            <consortium name="US DOE Joint Genome Institute (JGI-PGF)"/>
            <person name="Lucas S."/>
            <person name="Copeland A."/>
            <person name="Lapidus A."/>
            <person name="Glavina del Rio T."/>
            <person name="Dalin E."/>
            <person name="Tice H."/>
            <person name="Bruce D."/>
            <person name="Goodwin L."/>
            <person name="Pitluck S."/>
            <person name="Kyrpides N."/>
            <person name="Mavromatis K."/>
            <person name="Ivanova N."/>
            <person name="Mikhailova N."/>
            <person name="Sims D."/>
            <person name="Meincke L."/>
            <person name="Brettin T."/>
            <person name="Detter J.C."/>
            <person name="Han C."/>
            <person name="Larimer F."/>
            <person name="Land M."/>
            <person name="Hauser L."/>
            <person name="Markowitz V."/>
            <person name="Cheng J.F."/>
            <person name="Hugenholtz P."/>
            <person name="Woyke T."/>
            <person name="Wu D."/>
            <person name="Eisen J.A."/>
        </authorList>
    </citation>
    <scope>NUCLEOTIDE SEQUENCE [LARGE SCALE GENOMIC DNA]</scope>
    <source>
        <strain evidence="3">ATCC 33386 / NCTC 11300</strain>
    </source>
</reference>
<dbReference type="EMBL" id="CP001739">
    <property type="protein sequence ID" value="ACZ08458.1"/>
    <property type="molecule type" value="Genomic_DNA"/>
</dbReference>
<feature type="domain" description="Putative component of 'biosynthetic module'" evidence="1">
    <location>
        <begin position="278"/>
        <end position="495"/>
    </location>
</feature>
<evidence type="ECO:0000259" key="1">
    <source>
        <dbReference type="Pfam" id="PF14266"/>
    </source>
</evidence>
<feature type="domain" description="Putative component of 'biosynthetic module'" evidence="1">
    <location>
        <begin position="11"/>
        <end position="254"/>
    </location>
</feature>
<evidence type="ECO:0000313" key="3">
    <source>
        <dbReference type="Proteomes" id="UP000000845"/>
    </source>
</evidence>
<organism evidence="2 3">
    <name type="scientific">Sebaldella termitidis (strain ATCC 33386 / NCTC 11300)</name>
    <dbReference type="NCBI Taxonomy" id="526218"/>
    <lineage>
        <taxon>Bacteria</taxon>
        <taxon>Fusobacteriati</taxon>
        <taxon>Fusobacteriota</taxon>
        <taxon>Fusobacteriia</taxon>
        <taxon>Fusobacteriales</taxon>
        <taxon>Leptotrichiaceae</taxon>
        <taxon>Sebaldella</taxon>
    </lineage>
</organism>
<dbReference type="eggNOG" id="ENOG5031SB8">
    <property type="taxonomic scope" value="Bacteria"/>
</dbReference>
<proteinExistence type="predicted"/>
<dbReference type="HOGENOM" id="CLU_021403_0_0_0"/>
<dbReference type="AlphaFoldDB" id="D1AI74"/>
<gene>
    <name evidence="2" type="ordered locus">Sterm_1599</name>
</gene>
<dbReference type="InterPro" id="IPR025647">
    <property type="entry name" value="YceG_bac"/>
</dbReference>
<name>D1AI74_SEBTE</name>
<sequence>MKRIHLSNLIESNDIFQDIFKKQSDRTAKTDNYYVYFAGITGINDMRIYCDFLANIKDKTSKYNSQYLLFKEKIPFSAVPDRVNDILALINDINFEEIQNSSLKIVDNEELNTRLKNALSVIYELAKKNNLLKTPSIEINFVVKMIVWIQDNLKDIVWKLEDNPKVFYFGKIKEHEALFLFLLLAVGFDVVYLNPAEDPFEKYTFKIPIQKFVYDIQNSNINATFDFFANQGKVVNKITSPTKIASEELKESFFTPESGIFKPFQFVKGNTLPLLINGTIEDLEVYFHQPAKVRPGFHIQNENTVVIPNFFFKINGVNLDRVKYFSLINDLRKSKNTLFAGTVNIAPISIEKSRILSLDSAIDKNKKIIKEELRLNPLYRIKNIRFELEEFILSKIEETINTPIFKFKLENNNILHFIASVIFMDSKVLSSLETFDFTQNIPKIVIYTSHLEDMNVESAFLFAFLNRVGFDIVIFNTAGGGSIENYIDDHYFNTIFLEEFVRNLPLKSESELKEPSIIKKIFNI</sequence>
<dbReference type="RefSeq" id="WP_012861054.1">
    <property type="nucleotide sequence ID" value="NC_013517.1"/>
</dbReference>
<accession>D1AI74</accession>
<dbReference type="STRING" id="526218.Sterm_1599"/>
<evidence type="ECO:0000313" key="2">
    <source>
        <dbReference type="EMBL" id="ACZ08458.1"/>
    </source>
</evidence>
<protein>
    <recommendedName>
        <fullName evidence="1">Putative component of 'biosynthetic module' domain-containing protein</fullName>
    </recommendedName>
</protein>
<dbReference type="Pfam" id="PF14266">
    <property type="entry name" value="YceG_bac"/>
    <property type="match status" value="2"/>
</dbReference>
<keyword evidence="3" id="KW-1185">Reference proteome</keyword>
<dbReference type="Proteomes" id="UP000000845">
    <property type="component" value="Chromosome"/>
</dbReference>